<feature type="transmembrane region" description="Helical" evidence="8">
    <location>
        <begin position="633"/>
        <end position="656"/>
    </location>
</feature>
<evidence type="ECO:0000256" key="4">
    <source>
        <dbReference type="ARBA" id="ARBA00022840"/>
    </source>
</evidence>
<evidence type="ECO:0000256" key="2">
    <source>
        <dbReference type="ARBA" id="ARBA00022692"/>
    </source>
</evidence>
<feature type="transmembrane region" description="Helical" evidence="8">
    <location>
        <begin position="769"/>
        <end position="794"/>
    </location>
</feature>
<dbReference type="SUPFAM" id="SSF81660">
    <property type="entry name" value="Metal cation-transporting ATPase, ATP-binding domain N"/>
    <property type="match status" value="1"/>
</dbReference>
<evidence type="ECO:0000256" key="8">
    <source>
        <dbReference type="SAM" id="Phobius"/>
    </source>
</evidence>
<dbReference type="Gene3D" id="3.40.1110.10">
    <property type="entry name" value="Calcium-transporting ATPase, cytoplasmic domain N"/>
    <property type="match status" value="1"/>
</dbReference>
<dbReference type="GO" id="GO:0016020">
    <property type="term" value="C:membrane"/>
    <property type="evidence" value="ECO:0007669"/>
    <property type="project" value="UniProtKB-SubCell"/>
</dbReference>
<dbReference type="Gene3D" id="3.40.50.1000">
    <property type="entry name" value="HAD superfamily/HAD-like"/>
    <property type="match status" value="1"/>
</dbReference>
<dbReference type="NCBIfam" id="TIGR01494">
    <property type="entry name" value="ATPase_P-type"/>
    <property type="match status" value="3"/>
</dbReference>
<protein>
    <recommendedName>
        <fullName evidence="9">Cation-transporting P-type ATPase N-terminal domain-containing protein</fullName>
    </recommendedName>
</protein>
<dbReference type="InterPro" id="IPR018303">
    <property type="entry name" value="ATPase_P-typ_P_site"/>
</dbReference>
<dbReference type="PANTHER" id="PTHR42861">
    <property type="entry name" value="CALCIUM-TRANSPORTING ATPASE"/>
    <property type="match status" value="1"/>
</dbReference>
<organism evidence="10 11">
    <name type="scientific">Candidatus Gottesmanbacteria bacterium RIFOXYB1_FULL_47_11</name>
    <dbReference type="NCBI Taxonomy" id="1798401"/>
    <lineage>
        <taxon>Bacteria</taxon>
        <taxon>Candidatus Gottesmaniibacteriota</taxon>
    </lineage>
</organism>
<dbReference type="InterPro" id="IPR001757">
    <property type="entry name" value="P_typ_ATPase"/>
</dbReference>
<evidence type="ECO:0000313" key="10">
    <source>
        <dbReference type="EMBL" id="OGG34673.1"/>
    </source>
</evidence>
<feature type="transmembrane region" description="Helical" evidence="8">
    <location>
        <begin position="32"/>
        <end position="57"/>
    </location>
</feature>
<evidence type="ECO:0000256" key="3">
    <source>
        <dbReference type="ARBA" id="ARBA00022741"/>
    </source>
</evidence>
<proteinExistence type="predicted"/>
<feature type="domain" description="Cation-transporting P-type ATPase N-terminal" evidence="9">
    <location>
        <begin position="3"/>
        <end position="59"/>
    </location>
</feature>
<dbReference type="STRING" id="1798401.A2363_04015"/>
<keyword evidence="6 8" id="KW-1133">Transmembrane helix</keyword>
<name>A0A1F6BD04_9BACT</name>
<dbReference type="AlphaFoldDB" id="A0A1F6BD04"/>
<keyword evidence="2 8" id="KW-0812">Transmembrane</keyword>
<accession>A0A1F6BD04</accession>
<dbReference type="Gene3D" id="1.20.1110.10">
    <property type="entry name" value="Calcium-transporting ATPase, transmembrane domain"/>
    <property type="match status" value="3"/>
</dbReference>
<dbReference type="InterPro" id="IPR044492">
    <property type="entry name" value="P_typ_ATPase_HD_dom"/>
</dbReference>
<comment type="subcellular location">
    <subcellularLocation>
        <location evidence="1">Membrane</location>
        <topology evidence="1">Multi-pass membrane protein</topology>
    </subcellularLocation>
</comment>
<evidence type="ECO:0000256" key="6">
    <source>
        <dbReference type="ARBA" id="ARBA00022989"/>
    </source>
</evidence>
<feature type="transmembrane region" description="Helical" evidence="8">
    <location>
        <begin position="219"/>
        <end position="236"/>
    </location>
</feature>
<feature type="transmembrane region" description="Helical" evidence="8">
    <location>
        <begin position="63"/>
        <end position="84"/>
    </location>
</feature>
<feature type="transmembrane region" description="Helical" evidence="8">
    <location>
        <begin position="731"/>
        <end position="749"/>
    </location>
</feature>
<sequence length="825" mass="89435">MKPTGLSDTEAKKLFTQYGANEITGQPRQTPLSIFVSQFTSTLIILLMIASIASLFLGDVLDGIFILLIVILNGILGFVQEYRAENAIAALKKMTVTFARVVRNGTEAKIDSKQLVPGDIIRVEEGDNIPADCELLNTVHLEVNESSLTGESIPIEKNTHEKDKKYIYMGTTATHGHAIARVVATGMQTKFGAIASSLSDIRAEETPLEKKIGILGKQLGIIALGASGIVLAIGIWEKQPAITMILASISLAVAAVPEGLPAVITITLAVGTQRMARKKAILRKLSAIEALGGITVIATDKTGTLTKNQMRVTRVWTKDEEKLLTNAVLCNNASLVMKEKGRFDVLGDTTEGALLLLAIDKGQTPESIRGQGTLVEEYGFDAVRKLMSVVVKKQKTLTVYTKGAPEVVLSCCTKYNGSPLTQAARRAIEKTYTAYANEGLRVIALAERTVQSVPAKRDAAERDLNFIGLVGISDPPREEVKEAIALALAAGIRTIMITGDNELTARAIASHIGLMQTGDEVINGKQFAALSDEEAMARLPTIRILARTAPDEKLRVVRLLQRMGHVVAVTGDGVNDALALKQSDVGVAMGITGTDVAKEAAEMVITDDNYATIVTAVEEGRTIFDNIKSAIQYLVGCNLGEVIAVLVGMLMGWPLILSPLQLLYVNLVTDGLPAIALAITPKRESIMNRKPRTGSGIFSRRDFYWFAETSLLTAASTLGAFWLGYQTGSIVLAQTLAFTTLILVQHVILLDVWVRERSVFNFRLYKNNFFLFTFFTPIFMQCALLFTPAIASVFKVTQITWSHAGTIFLLSSTLLVSSELRKHLK</sequence>
<comment type="caution">
    <text evidence="10">The sequence shown here is derived from an EMBL/GenBank/DDBJ whole genome shotgun (WGS) entry which is preliminary data.</text>
</comment>
<dbReference type="Proteomes" id="UP000176186">
    <property type="component" value="Unassembled WGS sequence"/>
</dbReference>
<dbReference type="PROSITE" id="PS00154">
    <property type="entry name" value="ATPASE_E1_E2"/>
    <property type="match status" value="1"/>
</dbReference>
<dbReference type="InterPro" id="IPR006068">
    <property type="entry name" value="ATPase_P-typ_cation-transptr_C"/>
</dbReference>
<evidence type="ECO:0000256" key="5">
    <source>
        <dbReference type="ARBA" id="ARBA00022967"/>
    </source>
</evidence>
<dbReference type="SFLD" id="SFLDF00027">
    <property type="entry name" value="p-type_atpase"/>
    <property type="match status" value="1"/>
</dbReference>
<dbReference type="PRINTS" id="PR00120">
    <property type="entry name" value="HATPASE"/>
</dbReference>
<evidence type="ECO:0000259" key="9">
    <source>
        <dbReference type="SMART" id="SM00831"/>
    </source>
</evidence>
<dbReference type="Pfam" id="PF00122">
    <property type="entry name" value="E1-E2_ATPase"/>
    <property type="match status" value="1"/>
</dbReference>
<dbReference type="SFLD" id="SFLDG00002">
    <property type="entry name" value="C1.7:_P-type_atpase_like"/>
    <property type="match status" value="1"/>
</dbReference>
<feature type="transmembrane region" description="Helical" evidence="8">
    <location>
        <begin position="242"/>
        <end position="270"/>
    </location>
</feature>
<feature type="transmembrane region" description="Helical" evidence="8">
    <location>
        <begin position="800"/>
        <end position="817"/>
    </location>
</feature>
<dbReference type="InterPro" id="IPR023299">
    <property type="entry name" value="ATPase_P-typ_cyto_dom_N"/>
</dbReference>
<dbReference type="InterPro" id="IPR059000">
    <property type="entry name" value="ATPase_P-type_domA"/>
</dbReference>
<dbReference type="InterPro" id="IPR008250">
    <property type="entry name" value="ATPase_P-typ_transduc_dom_A_sf"/>
</dbReference>
<dbReference type="SUPFAM" id="SSF81665">
    <property type="entry name" value="Calcium ATPase, transmembrane domain M"/>
    <property type="match status" value="1"/>
</dbReference>
<dbReference type="SUPFAM" id="SSF81653">
    <property type="entry name" value="Calcium ATPase, transduction domain A"/>
    <property type="match status" value="1"/>
</dbReference>
<dbReference type="Pfam" id="PF00689">
    <property type="entry name" value="Cation_ATPase_C"/>
    <property type="match status" value="1"/>
</dbReference>
<dbReference type="PRINTS" id="PR00119">
    <property type="entry name" value="CATATPASE"/>
</dbReference>
<dbReference type="InterPro" id="IPR023214">
    <property type="entry name" value="HAD_sf"/>
</dbReference>
<reference evidence="10 11" key="1">
    <citation type="journal article" date="2016" name="Nat. Commun.">
        <title>Thousands of microbial genomes shed light on interconnected biogeochemical processes in an aquifer system.</title>
        <authorList>
            <person name="Anantharaman K."/>
            <person name="Brown C.T."/>
            <person name="Hug L.A."/>
            <person name="Sharon I."/>
            <person name="Castelle C.J."/>
            <person name="Probst A.J."/>
            <person name="Thomas B.C."/>
            <person name="Singh A."/>
            <person name="Wilkins M.J."/>
            <person name="Karaoz U."/>
            <person name="Brodie E.L."/>
            <person name="Williams K.H."/>
            <person name="Hubbard S.S."/>
            <person name="Banfield J.F."/>
        </authorList>
    </citation>
    <scope>NUCLEOTIDE SEQUENCE [LARGE SCALE GENOMIC DNA]</scope>
</reference>
<feature type="transmembrane region" description="Helical" evidence="8">
    <location>
        <begin position="703"/>
        <end position="725"/>
    </location>
</feature>
<dbReference type="Pfam" id="PF00690">
    <property type="entry name" value="Cation_ATPase_N"/>
    <property type="match status" value="1"/>
</dbReference>
<dbReference type="Pfam" id="PF13246">
    <property type="entry name" value="Cation_ATPase"/>
    <property type="match status" value="1"/>
</dbReference>
<feature type="transmembrane region" description="Helical" evidence="8">
    <location>
        <begin position="662"/>
        <end position="682"/>
    </location>
</feature>
<evidence type="ECO:0000256" key="1">
    <source>
        <dbReference type="ARBA" id="ARBA00004141"/>
    </source>
</evidence>
<dbReference type="GO" id="GO:0016887">
    <property type="term" value="F:ATP hydrolysis activity"/>
    <property type="evidence" value="ECO:0007669"/>
    <property type="project" value="InterPro"/>
</dbReference>
<evidence type="ECO:0000313" key="11">
    <source>
        <dbReference type="Proteomes" id="UP000176186"/>
    </source>
</evidence>
<evidence type="ECO:0000256" key="7">
    <source>
        <dbReference type="ARBA" id="ARBA00023136"/>
    </source>
</evidence>
<keyword evidence="7 8" id="KW-0472">Membrane</keyword>
<dbReference type="SUPFAM" id="SSF56784">
    <property type="entry name" value="HAD-like"/>
    <property type="match status" value="1"/>
</dbReference>
<keyword evidence="4" id="KW-0067">ATP-binding</keyword>
<dbReference type="EMBL" id="MFKE01000024">
    <property type="protein sequence ID" value="OGG34673.1"/>
    <property type="molecule type" value="Genomic_DNA"/>
</dbReference>
<keyword evidence="3" id="KW-0547">Nucleotide-binding</keyword>
<dbReference type="InterPro" id="IPR004014">
    <property type="entry name" value="ATPase_P-typ_cation-transptr_N"/>
</dbReference>
<dbReference type="InterPro" id="IPR023298">
    <property type="entry name" value="ATPase_P-typ_TM_dom_sf"/>
</dbReference>
<keyword evidence="5" id="KW-1278">Translocase</keyword>
<dbReference type="InterPro" id="IPR036412">
    <property type="entry name" value="HAD-like_sf"/>
</dbReference>
<dbReference type="SFLD" id="SFLDS00003">
    <property type="entry name" value="Haloacid_Dehalogenase"/>
    <property type="match status" value="1"/>
</dbReference>
<dbReference type="GO" id="GO:0005524">
    <property type="term" value="F:ATP binding"/>
    <property type="evidence" value="ECO:0007669"/>
    <property type="project" value="UniProtKB-KW"/>
</dbReference>
<gene>
    <name evidence="10" type="ORF">A2363_04015</name>
</gene>
<dbReference type="SMART" id="SM00831">
    <property type="entry name" value="Cation_ATPase_N"/>
    <property type="match status" value="1"/>
</dbReference>